<evidence type="ECO:0000256" key="5">
    <source>
        <dbReference type="RuleBase" id="RU362076"/>
    </source>
</evidence>
<reference evidence="7 8" key="1">
    <citation type="submission" date="2024-02" db="EMBL/GenBank/DDBJ databases">
        <title>First report Erwinia aphidicola in onion in Chile.</title>
        <authorList>
            <person name="Valenzuela M."/>
            <person name="Pena M."/>
            <person name="Dutta B."/>
        </authorList>
    </citation>
    <scope>NUCLEOTIDE SEQUENCE [LARGE SCALE GENOMIC DNA]</scope>
    <source>
        <strain evidence="7 8">QCJ3A</strain>
    </source>
</reference>
<keyword evidence="7" id="KW-0282">Flagellum</keyword>
<evidence type="ECO:0000313" key="8">
    <source>
        <dbReference type="Proteomes" id="UP001306592"/>
    </source>
</evidence>
<name>A0ABU8DK14_ERWAP</name>
<evidence type="ECO:0000313" key="7">
    <source>
        <dbReference type="EMBL" id="MEI2683852.1"/>
    </source>
</evidence>
<evidence type="ECO:0000256" key="3">
    <source>
        <dbReference type="ARBA" id="ARBA00022795"/>
    </source>
</evidence>
<evidence type="ECO:0000259" key="6">
    <source>
        <dbReference type="Pfam" id="PF13861"/>
    </source>
</evidence>
<keyword evidence="8" id="KW-1185">Reference proteome</keyword>
<dbReference type="Pfam" id="PF13861">
    <property type="entry name" value="FLgD_tudor"/>
    <property type="match status" value="1"/>
</dbReference>
<gene>
    <name evidence="7" type="ORF">V8N49_19585</name>
</gene>
<comment type="caution">
    <text evidence="7">The sequence shown here is derived from an EMBL/GenBank/DDBJ whole genome shotgun (WGS) entry which is preliminary data.</text>
</comment>
<dbReference type="RefSeq" id="WP_230049470.1">
    <property type="nucleotide sequence ID" value="NZ_CAKKMT010000004.1"/>
</dbReference>
<sequence>MAVSPLDNNSGSGVGSGSSAADLTDSFMKLLVAQMQNQDPTNPMDNNQLTSQLAQFNTAAGVENLNKTVTSVGGLLMNMQQMSSASWVGREVMVEGEQKVSWHQNAMNADKPLKFALGGEAEKVTVTLTDAAGKAYTAELKGSKTKAGINEFSLDDLENFKPSEPEADMEYTVTYSATSAEGEAPKVAGLIAEKIEGVSFSSSGAVLQLANGKTTTMLDIFLIR</sequence>
<protein>
    <recommendedName>
        <fullName evidence="2 5">Basal-body rod modification protein FlgD</fullName>
    </recommendedName>
</protein>
<comment type="similarity">
    <text evidence="1 5">Belongs to the FlgD family.</text>
</comment>
<accession>A0ABU8DK14</accession>
<evidence type="ECO:0000256" key="4">
    <source>
        <dbReference type="ARBA" id="ARBA00024746"/>
    </source>
</evidence>
<dbReference type="InterPro" id="IPR005648">
    <property type="entry name" value="FlgD"/>
</dbReference>
<dbReference type="Gene3D" id="2.60.40.4070">
    <property type="match status" value="1"/>
</dbReference>
<comment type="function">
    <text evidence="4 5">Required for flagellar hook formation. May act as a scaffolding protein.</text>
</comment>
<organism evidence="7 8">
    <name type="scientific">Erwinia aphidicola</name>
    <dbReference type="NCBI Taxonomy" id="68334"/>
    <lineage>
        <taxon>Bacteria</taxon>
        <taxon>Pseudomonadati</taxon>
        <taxon>Pseudomonadota</taxon>
        <taxon>Gammaproteobacteria</taxon>
        <taxon>Enterobacterales</taxon>
        <taxon>Erwiniaceae</taxon>
        <taxon>Erwinia</taxon>
    </lineage>
</organism>
<keyword evidence="3 5" id="KW-1005">Bacterial flagellum biogenesis</keyword>
<dbReference type="InterPro" id="IPR025963">
    <property type="entry name" value="FLgD_Tudor"/>
</dbReference>
<keyword evidence="7" id="KW-0969">Cilium</keyword>
<proteinExistence type="inferred from homology"/>
<dbReference type="Proteomes" id="UP001306592">
    <property type="component" value="Unassembled WGS sequence"/>
</dbReference>
<dbReference type="Gene3D" id="2.30.30.910">
    <property type="match status" value="1"/>
</dbReference>
<dbReference type="Pfam" id="PF03963">
    <property type="entry name" value="FlgD"/>
    <property type="match status" value="1"/>
</dbReference>
<evidence type="ECO:0000256" key="1">
    <source>
        <dbReference type="ARBA" id="ARBA00010577"/>
    </source>
</evidence>
<evidence type="ECO:0000256" key="2">
    <source>
        <dbReference type="ARBA" id="ARBA00016013"/>
    </source>
</evidence>
<feature type="domain" description="FlgD Tudor-like" evidence="6">
    <location>
        <begin position="79"/>
        <end position="220"/>
    </location>
</feature>
<keyword evidence="7" id="KW-0966">Cell projection</keyword>
<dbReference type="EMBL" id="JBANEI010000017">
    <property type="protein sequence ID" value="MEI2683852.1"/>
    <property type="molecule type" value="Genomic_DNA"/>
</dbReference>